<evidence type="ECO:0000313" key="9">
    <source>
        <dbReference type="Proteomes" id="UP000789390"/>
    </source>
</evidence>
<reference evidence="8" key="1">
    <citation type="submission" date="2021-11" db="EMBL/GenBank/DDBJ databases">
        <authorList>
            <person name="Schell T."/>
        </authorList>
    </citation>
    <scope>NUCLEOTIDE SEQUENCE</scope>
    <source>
        <strain evidence="8">M5</strain>
    </source>
</reference>
<dbReference type="InterPro" id="IPR001611">
    <property type="entry name" value="Leu-rich_rpt"/>
</dbReference>
<feature type="region of interest" description="Disordered" evidence="5">
    <location>
        <begin position="1017"/>
        <end position="1078"/>
    </location>
</feature>
<keyword evidence="6" id="KW-0812">Transmembrane</keyword>
<keyword evidence="3" id="KW-0677">Repeat</keyword>
<feature type="compositionally biased region" description="Low complexity" evidence="5">
    <location>
        <begin position="785"/>
        <end position="802"/>
    </location>
</feature>
<keyword evidence="4" id="KW-1015">Disulfide bond</keyword>
<feature type="region of interest" description="Disordered" evidence="5">
    <location>
        <begin position="699"/>
        <end position="724"/>
    </location>
</feature>
<keyword evidence="2" id="KW-0732">Signal</keyword>
<dbReference type="OrthoDB" id="5954366at2759"/>
<protein>
    <recommendedName>
        <fullName evidence="7">Ig-like domain-containing protein</fullName>
    </recommendedName>
</protein>
<evidence type="ECO:0000313" key="8">
    <source>
        <dbReference type="EMBL" id="CAH0098200.1"/>
    </source>
</evidence>
<feature type="compositionally biased region" description="Acidic residues" evidence="5">
    <location>
        <begin position="1068"/>
        <end position="1078"/>
    </location>
</feature>
<dbReference type="Proteomes" id="UP000789390">
    <property type="component" value="Unassembled WGS sequence"/>
</dbReference>
<accession>A0A8J2RFQ2</accession>
<evidence type="ECO:0000256" key="4">
    <source>
        <dbReference type="ARBA" id="ARBA00023157"/>
    </source>
</evidence>
<feature type="transmembrane region" description="Helical" evidence="6">
    <location>
        <begin position="524"/>
        <end position="547"/>
    </location>
</feature>
<dbReference type="PANTHER" id="PTHR24366">
    <property type="entry name" value="IG(IMMUNOGLOBULIN) AND LRR(LEUCINE RICH REPEAT) DOMAINS"/>
    <property type="match status" value="1"/>
</dbReference>
<dbReference type="EMBL" id="CAKKLH010000001">
    <property type="protein sequence ID" value="CAH0098200.1"/>
    <property type="molecule type" value="Genomic_DNA"/>
</dbReference>
<keyword evidence="6" id="KW-0472">Membrane</keyword>
<dbReference type="CDD" id="cd00096">
    <property type="entry name" value="Ig"/>
    <property type="match status" value="1"/>
</dbReference>
<feature type="region of interest" description="Disordered" evidence="5">
    <location>
        <begin position="880"/>
        <end position="901"/>
    </location>
</feature>
<dbReference type="SMART" id="SM00369">
    <property type="entry name" value="LRR_TYP"/>
    <property type="match status" value="6"/>
</dbReference>
<name>A0A8J2RFQ2_9CRUS</name>
<dbReference type="InterPro" id="IPR003591">
    <property type="entry name" value="Leu-rich_rpt_typical-subtyp"/>
</dbReference>
<feature type="region of interest" description="Disordered" evidence="5">
    <location>
        <begin position="914"/>
        <end position="937"/>
    </location>
</feature>
<evidence type="ECO:0000256" key="5">
    <source>
        <dbReference type="SAM" id="MobiDB-lite"/>
    </source>
</evidence>
<dbReference type="PANTHER" id="PTHR24366:SF87">
    <property type="entry name" value="KEKKON 6, ISOFORM B"/>
    <property type="match status" value="1"/>
</dbReference>
<gene>
    <name evidence="8" type="ORF">DGAL_LOCUS247</name>
</gene>
<evidence type="ECO:0000256" key="1">
    <source>
        <dbReference type="ARBA" id="ARBA00022614"/>
    </source>
</evidence>
<dbReference type="InterPro" id="IPR003598">
    <property type="entry name" value="Ig_sub2"/>
</dbReference>
<dbReference type="Pfam" id="PF13927">
    <property type="entry name" value="Ig_3"/>
    <property type="match status" value="1"/>
</dbReference>
<evidence type="ECO:0000256" key="6">
    <source>
        <dbReference type="SAM" id="Phobius"/>
    </source>
</evidence>
<organism evidence="8 9">
    <name type="scientific">Daphnia galeata</name>
    <dbReference type="NCBI Taxonomy" id="27404"/>
    <lineage>
        <taxon>Eukaryota</taxon>
        <taxon>Metazoa</taxon>
        <taxon>Ecdysozoa</taxon>
        <taxon>Arthropoda</taxon>
        <taxon>Crustacea</taxon>
        <taxon>Branchiopoda</taxon>
        <taxon>Diplostraca</taxon>
        <taxon>Cladocera</taxon>
        <taxon>Anomopoda</taxon>
        <taxon>Daphniidae</taxon>
        <taxon>Daphnia</taxon>
    </lineage>
</organism>
<keyword evidence="9" id="KW-1185">Reference proteome</keyword>
<dbReference type="InterPro" id="IPR036179">
    <property type="entry name" value="Ig-like_dom_sf"/>
</dbReference>
<dbReference type="InterPro" id="IPR013783">
    <property type="entry name" value="Ig-like_fold"/>
</dbReference>
<keyword evidence="1" id="KW-0433">Leucine-rich repeat</keyword>
<feature type="region of interest" description="Disordered" evidence="5">
    <location>
        <begin position="754"/>
        <end position="828"/>
    </location>
</feature>
<evidence type="ECO:0000256" key="3">
    <source>
        <dbReference type="ARBA" id="ARBA00022737"/>
    </source>
</evidence>
<feature type="region of interest" description="Disordered" evidence="5">
    <location>
        <begin position="34"/>
        <end position="53"/>
    </location>
</feature>
<feature type="compositionally biased region" description="Polar residues" evidence="5">
    <location>
        <begin position="708"/>
        <end position="724"/>
    </location>
</feature>
<comment type="caution">
    <text evidence="8">The sequence shown here is derived from an EMBL/GenBank/DDBJ whole genome shotgun (WGS) entry which is preliminary data.</text>
</comment>
<evidence type="ECO:0000256" key="2">
    <source>
        <dbReference type="ARBA" id="ARBA00022729"/>
    </source>
</evidence>
<proteinExistence type="predicted"/>
<dbReference type="AlphaFoldDB" id="A0A8J2RFQ2"/>
<dbReference type="SUPFAM" id="SSF52058">
    <property type="entry name" value="L domain-like"/>
    <property type="match status" value="1"/>
</dbReference>
<keyword evidence="6" id="KW-1133">Transmembrane helix</keyword>
<evidence type="ECO:0000259" key="7">
    <source>
        <dbReference type="PROSITE" id="PS50835"/>
    </source>
</evidence>
<feature type="compositionally biased region" description="Polar residues" evidence="5">
    <location>
        <begin position="890"/>
        <end position="900"/>
    </location>
</feature>
<dbReference type="Pfam" id="PF13855">
    <property type="entry name" value="LRR_8"/>
    <property type="match status" value="2"/>
</dbReference>
<feature type="region of interest" description="Disordered" evidence="5">
    <location>
        <begin position="554"/>
        <end position="579"/>
    </location>
</feature>
<dbReference type="SMART" id="SM00409">
    <property type="entry name" value="IG"/>
    <property type="match status" value="1"/>
</dbReference>
<dbReference type="InterPro" id="IPR007110">
    <property type="entry name" value="Ig-like_dom"/>
</dbReference>
<dbReference type="FunFam" id="3.80.10.10:FF:000082">
    <property type="entry name" value="Leucine-rich repeat-containing 24"/>
    <property type="match status" value="1"/>
</dbReference>
<dbReference type="Gene3D" id="3.80.10.10">
    <property type="entry name" value="Ribonuclease Inhibitor"/>
    <property type="match status" value="2"/>
</dbReference>
<dbReference type="InterPro" id="IPR032675">
    <property type="entry name" value="LRR_dom_sf"/>
</dbReference>
<dbReference type="InterPro" id="IPR000483">
    <property type="entry name" value="Cys-rich_flank_reg_C"/>
</dbReference>
<sequence length="1078" mass="118174">MPSNDSGCFIQCDQVVAIRNFDLIHDIASTKNSTATLTTSPYPPNNGPIQSRDRDRVQNPYVVYALQPNFGACFSRYGTHKVQYCNGLELAQSPHEEFQSSRLCAQDLTSTTTTTMATLIIVKTVLMLFVCLLVTHAGTAKADWTATCTAGCTCKWADGKKVAECPNAGFTTIPENLSSEIQVLDLRGNQLGVLVNRAFSSVGLINLQRIFLRNCSLTLVEKDAFHDLNIMVEVDLSHNQLQRFNPETFSTNEKLRSLSLSHNPLDKLEAHQFPALPNLRSLELVKCQLEMVDKKAFMHLSKLETLKLSANRFTNLKPEVFLPLNKLKSLDLQDNPWNCDCRLLALRDYLSEANLNSTLTLCTEPEHLKGKPWSRLAAEDFACKPLIDVNEPHVEGRLGFDVTFSCRVSGNPPPTIWWVLQNRQIVNTTTASQSEQFVIRQSSHPTKINPIASPHPEPQQQQPELEHWSNLTLRRISEQDAGQYRCIARNKGGQVEANVSLQTPPAPVTILIEEETGLMSYTTAITLAIVGACVLLAGLVFLIICLVRRAPKRKQPQQRDCSANKMNGSVKTANGNGSIAAGSEQEKSLLDIEMDQHTSLQNASTDGYHAVSQTDIDAQQHMQMQLQMRHHQQQQQQQQHHHQQHMRMIQGSSTYIPGERYDGNRVPETLTRHLMMLDGCQVQQNPDGSFYPDLLDIPHRGARGGGSPSTHSGASNEASNQQQQMMMTTLSAAQLAGHPSYGVIGIHPPLQFTDSSSTTSSTAVLLPVGPRPGYVTLPRRPRPRMPSWASSPPPMSSSSPGPGSLPPEEPQQPLYDTIGPRVTADGSSTSALSLNKIAGLTPNSTSSPRIQSSTLSRGHKISLPAYYVPIEEVDIPPSSPLVQQRRDHQQSTPNILSNGQYDDHLHHRRMGRNEPVLGYFNGGHNNNNNNNNSSTPIRRMDDVETQHLLDSSASNSNNTSYSNAAPEVISPIPDFRVAGSRASVSSLSSNTGMRRKIAPAVPPKPSGSIVVARPASVVPYHDDDGGGVSSPVKVAPKPPPKPKKRLSTTGDSIKLEDVENGSGGQAAYEDEGEDGTEV</sequence>
<dbReference type="SMART" id="SM00408">
    <property type="entry name" value="IGc2"/>
    <property type="match status" value="1"/>
</dbReference>
<feature type="domain" description="Ig-like" evidence="7">
    <location>
        <begin position="385"/>
        <end position="500"/>
    </location>
</feature>
<dbReference type="InterPro" id="IPR003599">
    <property type="entry name" value="Ig_sub"/>
</dbReference>
<dbReference type="SUPFAM" id="SSF48726">
    <property type="entry name" value="Immunoglobulin"/>
    <property type="match status" value="1"/>
</dbReference>
<dbReference type="PROSITE" id="PS51450">
    <property type="entry name" value="LRR"/>
    <property type="match status" value="2"/>
</dbReference>
<dbReference type="PROSITE" id="PS50835">
    <property type="entry name" value="IG_LIKE"/>
    <property type="match status" value="1"/>
</dbReference>
<feature type="compositionally biased region" description="Polar residues" evidence="5">
    <location>
        <begin position="560"/>
        <end position="577"/>
    </location>
</feature>
<dbReference type="Gene3D" id="2.60.40.10">
    <property type="entry name" value="Immunoglobulins"/>
    <property type="match status" value="1"/>
</dbReference>
<dbReference type="SMART" id="SM00082">
    <property type="entry name" value="LRRCT"/>
    <property type="match status" value="1"/>
</dbReference>